<proteinExistence type="predicted"/>
<dbReference type="EMBL" id="JARPOI010000016">
    <property type="protein sequence ID" value="KAJ9146784.1"/>
    <property type="molecule type" value="Genomic_DNA"/>
</dbReference>
<gene>
    <name evidence="1" type="ORF">P3X46_029011</name>
</gene>
<keyword evidence="2" id="KW-1185">Reference proteome</keyword>
<protein>
    <submittedName>
        <fullName evidence="1">Uncharacterized protein</fullName>
    </submittedName>
</protein>
<name>A0ABQ9KRR6_HEVBR</name>
<evidence type="ECO:0000313" key="2">
    <source>
        <dbReference type="Proteomes" id="UP001174677"/>
    </source>
</evidence>
<evidence type="ECO:0000313" key="1">
    <source>
        <dbReference type="EMBL" id="KAJ9146784.1"/>
    </source>
</evidence>
<dbReference type="Proteomes" id="UP001174677">
    <property type="component" value="Chromosome 16"/>
</dbReference>
<accession>A0ABQ9KRR6</accession>
<comment type="caution">
    <text evidence="1">The sequence shown here is derived from an EMBL/GenBank/DDBJ whole genome shotgun (WGS) entry which is preliminary data.</text>
</comment>
<reference evidence="1" key="1">
    <citation type="journal article" date="2023" name="Plant Biotechnol. J.">
        <title>Chromosome-level wild Hevea brasiliensis genome provides new tools for genomic-assisted breeding and valuable loci to elevate rubber yield.</title>
        <authorList>
            <person name="Cheng H."/>
            <person name="Song X."/>
            <person name="Hu Y."/>
            <person name="Wu T."/>
            <person name="Yang Q."/>
            <person name="An Z."/>
            <person name="Feng S."/>
            <person name="Deng Z."/>
            <person name="Wu W."/>
            <person name="Zeng X."/>
            <person name="Tu M."/>
            <person name="Wang X."/>
            <person name="Huang H."/>
        </authorList>
    </citation>
    <scope>NUCLEOTIDE SEQUENCE</scope>
    <source>
        <strain evidence="1">MT/VB/25A 57/8</strain>
    </source>
</reference>
<organism evidence="1 2">
    <name type="scientific">Hevea brasiliensis</name>
    <name type="common">Para rubber tree</name>
    <name type="synonym">Siphonia brasiliensis</name>
    <dbReference type="NCBI Taxonomy" id="3981"/>
    <lineage>
        <taxon>Eukaryota</taxon>
        <taxon>Viridiplantae</taxon>
        <taxon>Streptophyta</taxon>
        <taxon>Embryophyta</taxon>
        <taxon>Tracheophyta</taxon>
        <taxon>Spermatophyta</taxon>
        <taxon>Magnoliopsida</taxon>
        <taxon>eudicotyledons</taxon>
        <taxon>Gunneridae</taxon>
        <taxon>Pentapetalae</taxon>
        <taxon>rosids</taxon>
        <taxon>fabids</taxon>
        <taxon>Malpighiales</taxon>
        <taxon>Euphorbiaceae</taxon>
        <taxon>Crotonoideae</taxon>
        <taxon>Micrandreae</taxon>
        <taxon>Hevea</taxon>
    </lineage>
</organism>
<sequence length="133" mass="14574">MPEVSHFQFSRFPSCSSPMARTLAVTSRQLSLTLPFAASSSVNFNGRLSSSLSPAASTPLDQSAKFLEAFKKGGLIPLYHCILCDHLIPVLAYCCLVNEDDRDAPIFLFELVELGLDASTICYRSSTKYRNCG</sequence>